<feature type="compositionally biased region" description="Pro residues" evidence="1">
    <location>
        <begin position="312"/>
        <end position="322"/>
    </location>
</feature>
<reference evidence="3" key="1">
    <citation type="journal article" date="2023" name="Mol. Phylogenet. Evol.">
        <title>Genome-scale phylogeny and comparative genomics of the fungal order Sordariales.</title>
        <authorList>
            <person name="Hensen N."/>
            <person name="Bonometti L."/>
            <person name="Westerberg I."/>
            <person name="Brannstrom I.O."/>
            <person name="Guillou S."/>
            <person name="Cros-Aarteil S."/>
            <person name="Calhoun S."/>
            <person name="Haridas S."/>
            <person name="Kuo A."/>
            <person name="Mondo S."/>
            <person name="Pangilinan J."/>
            <person name="Riley R."/>
            <person name="LaButti K."/>
            <person name="Andreopoulos B."/>
            <person name="Lipzen A."/>
            <person name="Chen C."/>
            <person name="Yan M."/>
            <person name="Daum C."/>
            <person name="Ng V."/>
            <person name="Clum A."/>
            <person name="Steindorff A."/>
            <person name="Ohm R.A."/>
            <person name="Martin F."/>
            <person name="Silar P."/>
            <person name="Natvig D.O."/>
            <person name="Lalanne C."/>
            <person name="Gautier V."/>
            <person name="Ament-Velasquez S.L."/>
            <person name="Kruys A."/>
            <person name="Hutchinson M.I."/>
            <person name="Powell A.J."/>
            <person name="Barry K."/>
            <person name="Miller A.N."/>
            <person name="Grigoriev I.V."/>
            <person name="Debuchy R."/>
            <person name="Gladieux P."/>
            <person name="Hiltunen Thoren M."/>
            <person name="Johannesson H."/>
        </authorList>
    </citation>
    <scope>NUCLEOTIDE SEQUENCE</scope>
    <source>
        <strain evidence="3">PSN309</strain>
    </source>
</reference>
<feature type="signal peptide" evidence="2">
    <location>
        <begin position="1"/>
        <end position="21"/>
    </location>
</feature>
<evidence type="ECO:0000313" key="3">
    <source>
        <dbReference type="EMBL" id="KAK4186956.1"/>
    </source>
</evidence>
<evidence type="ECO:0000256" key="1">
    <source>
        <dbReference type="SAM" id="MobiDB-lite"/>
    </source>
</evidence>
<proteinExistence type="predicted"/>
<keyword evidence="2" id="KW-0732">Signal</keyword>
<feature type="region of interest" description="Disordered" evidence="1">
    <location>
        <begin position="133"/>
        <end position="158"/>
    </location>
</feature>
<feature type="region of interest" description="Disordered" evidence="1">
    <location>
        <begin position="67"/>
        <end position="106"/>
    </location>
</feature>
<dbReference type="EMBL" id="MU864412">
    <property type="protein sequence ID" value="KAK4186956.1"/>
    <property type="molecule type" value="Genomic_DNA"/>
</dbReference>
<feature type="chain" id="PRO_5042853324" evidence="2">
    <location>
        <begin position="22"/>
        <end position="376"/>
    </location>
</feature>
<feature type="compositionally biased region" description="Basic and acidic residues" evidence="1">
    <location>
        <begin position="89"/>
        <end position="98"/>
    </location>
</feature>
<sequence length="376" mass="40470">MKTSTVANLFVALLPLGYAAALPTQPAEGDLKSCVAKCPPLPAGWRGVVPPWGCSECLDEYRSSKSNARRAPVAPEPDNKEPNPPAPANDRKKPEKPAQSDLQSCLSKCPPRPDAVFLGLDTCRDSCFLDHPLRTRRQAPPPPAPVNDKKEPEKPGAENDLERCLSECPPMSQNLMVLAPPWCSLACHDKHGPKARRAPVAPPKEPGQEARLGEVSSFQRRPRPEADITNEPPTGAIVETTLPPFDFSKLKKGGGPSARRQVSSPALEPRRCPPFCFNSLNLPKGGISDFLDVCDSSACNSARRSIIAQRQAPPPPPPPPAPQEQKPKSPAGSSACPRHCREKKKEPFLNFGGPISDSVTTGECLRLACLSEKGIV</sequence>
<evidence type="ECO:0000313" key="4">
    <source>
        <dbReference type="Proteomes" id="UP001302126"/>
    </source>
</evidence>
<feature type="compositionally biased region" description="Basic and acidic residues" evidence="1">
    <location>
        <begin position="147"/>
        <end position="158"/>
    </location>
</feature>
<feature type="region of interest" description="Disordered" evidence="1">
    <location>
        <begin position="193"/>
        <end position="240"/>
    </location>
</feature>
<gene>
    <name evidence="3" type="ORF">QBC35DRAFT_499951</name>
</gene>
<keyword evidence="4" id="KW-1185">Reference proteome</keyword>
<organism evidence="3 4">
    <name type="scientific">Podospora australis</name>
    <dbReference type="NCBI Taxonomy" id="1536484"/>
    <lineage>
        <taxon>Eukaryota</taxon>
        <taxon>Fungi</taxon>
        <taxon>Dikarya</taxon>
        <taxon>Ascomycota</taxon>
        <taxon>Pezizomycotina</taxon>
        <taxon>Sordariomycetes</taxon>
        <taxon>Sordariomycetidae</taxon>
        <taxon>Sordariales</taxon>
        <taxon>Podosporaceae</taxon>
        <taxon>Podospora</taxon>
    </lineage>
</organism>
<feature type="region of interest" description="Disordered" evidence="1">
    <location>
        <begin position="309"/>
        <end position="339"/>
    </location>
</feature>
<protein>
    <submittedName>
        <fullName evidence="3">Uncharacterized protein</fullName>
    </submittedName>
</protein>
<dbReference type="AlphaFoldDB" id="A0AAN6WS31"/>
<dbReference type="Proteomes" id="UP001302126">
    <property type="component" value="Unassembled WGS sequence"/>
</dbReference>
<reference evidence="3" key="2">
    <citation type="submission" date="2023-05" db="EMBL/GenBank/DDBJ databases">
        <authorList>
            <consortium name="Lawrence Berkeley National Laboratory"/>
            <person name="Steindorff A."/>
            <person name="Hensen N."/>
            <person name="Bonometti L."/>
            <person name="Westerberg I."/>
            <person name="Brannstrom I.O."/>
            <person name="Guillou S."/>
            <person name="Cros-Aarteil S."/>
            <person name="Calhoun S."/>
            <person name="Haridas S."/>
            <person name="Kuo A."/>
            <person name="Mondo S."/>
            <person name="Pangilinan J."/>
            <person name="Riley R."/>
            <person name="Labutti K."/>
            <person name="Andreopoulos B."/>
            <person name="Lipzen A."/>
            <person name="Chen C."/>
            <person name="Yanf M."/>
            <person name="Daum C."/>
            <person name="Ng V."/>
            <person name="Clum A."/>
            <person name="Ohm R."/>
            <person name="Martin F."/>
            <person name="Silar P."/>
            <person name="Natvig D."/>
            <person name="Lalanne C."/>
            <person name="Gautier V."/>
            <person name="Ament-Velasquez S.L."/>
            <person name="Kruys A."/>
            <person name="Hutchinson M.I."/>
            <person name="Powell A.J."/>
            <person name="Barry K."/>
            <person name="Miller A.N."/>
            <person name="Grigoriev I.V."/>
            <person name="Debuchy R."/>
            <person name="Gladieux P."/>
            <person name="Thoren M.H."/>
            <person name="Johannesson H."/>
        </authorList>
    </citation>
    <scope>NUCLEOTIDE SEQUENCE</scope>
    <source>
        <strain evidence="3">PSN309</strain>
    </source>
</reference>
<comment type="caution">
    <text evidence="3">The sequence shown here is derived from an EMBL/GenBank/DDBJ whole genome shotgun (WGS) entry which is preliminary data.</text>
</comment>
<evidence type="ECO:0000256" key="2">
    <source>
        <dbReference type="SAM" id="SignalP"/>
    </source>
</evidence>
<name>A0AAN6WS31_9PEZI</name>
<accession>A0AAN6WS31</accession>